<dbReference type="Proteomes" id="UP001438707">
    <property type="component" value="Unassembled WGS sequence"/>
</dbReference>
<gene>
    <name evidence="2" type="ORF">WJX74_003277</name>
</gene>
<sequence length="100" mass="10347">MMGPAGAAATGQEIPKGMLETSLSDLASSMQSTPSGLSFLPGPKRLNPWAGAFKTQMSDPLLLSQQPPDPRRACSTAPPSASSLVQVAHPQHRSSIKPGP</sequence>
<feature type="region of interest" description="Disordered" evidence="1">
    <location>
        <begin position="57"/>
        <end position="100"/>
    </location>
</feature>
<keyword evidence="3" id="KW-1185">Reference proteome</keyword>
<name>A0AAW1RWD8_9CHLO</name>
<accession>A0AAW1RWD8</accession>
<organism evidence="2 3">
    <name type="scientific">Apatococcus lobatus</name>
    <dbReference type="NCBI Taxonomy" id="904363"/>
    <lineage>
        <taxon>Eukaryota</taxon>
        <taxon>Viridiplantae</taxon>
        <taxon>Chlorophyta</taxon>
        <taxon>core chlorophytes</taxon>
        <taxon>Trebouxiophyceae</taxon>
        <taxon>Chlorellales</taxon>
        <taxon>Chlorellaceae</taxon>
        <taxon>Apatococcus</taxon>
    </lineage>
</organism>
<feature type="region of interest" description="Disordered" evidence="1">
    <location>
        <begin position="1"/>
        <end position="21"/>
    </location>
</feature>
<dbReference type="EMBL" id="JALJOS010000006">
    <property type="protein sequence ID" value="KAK9837696.1"/>
    <property type="molecule type" value="Genomic_DNA"/>
</dbReference>
<evidence type="ECO:0000256" key="1">
    <source>
        <dbReference type="SAM" id="MobiDB-lite"/>
    </source>
</evidence>
<feature type="compositionally biased region" description="Basic residues" evidence="1">
    <location>
        <begin position="90"/>
        <end position="100"/>
    </location>
</feature>
<reference evidence="2 3" key="1">
    <citation type="journal article" date="2024" name="Nat. Commun.">
        <title>Phylogenomics reveals the evolutionary origins of lichenization in chlorophyte algae.</title>
        <authorList>
            <person name="Puginier C."/>
            <person name="Libourel C."/>
            <person name="Otte J."/>
            <person name="Skaloud P."/>
            <person name="Haon M."/>
            <person name="Grisel S."/>
            <person name="Petersen M."/>
            <person name="Berrin J.G."/>
            <person name="Delaux P.M."/>
            <person name="Dal Grande F."/>
            <person name="Keller J."/>
        </authorList>
    </citation>
    <scope>NUCLEOTIDE SEQUENCE [LARGE SCALE GENOMIC DNA]</scope>
    <source>
        <strain evidence="2 3">SAG 2145</strain>
    </source>
</reference>
<evidence type="ECO:0000313" key="3">
    <source>
        <dbReference type="Proteomes" id="UP001438707"/>
    </source>
</evidence>
<comment type="caution">
    <text evidence="2">The sequence shown here is derived from an EMBL/GenBank/DDBJ whole genome shotgun (WGS) entry which is preliminary data.</text>
</comment>
<evidence type="ECO:0000313" key="2">
    <source>
        <dbReference type="EMBL" id="KAK9837696.1"/>
    </source>
</evidence>
<proteinExistence type="predicted"/>
<dbReference type="AlphaFoldDB" id="A0AAW1RWD8"/>
<protein>
    <submittedName>
        <fullName evidence="2">Uncharacterized protein</fullName>
    </submittedName>
</protein>